<dbReference type="AlphaFoldDB" id="A0A5C3NZM9"/>
<feature type="region of interest" description="Disordered" evidence="1">
    <location>
        <begin position="1"/>
        <end position="24"/>
    </location>
</feature>
<organism evidence="2 3">
    <name type="scientific">Polyporus arcularius HHB13444</name>
    <dbReference type="NCBI Taxonomy" id="1314778"/>
    <lineage>
        <taxon>Eukaryota</taxon>
        <taxon>Fungi</taxon>
        <taxon>Dikarya</taxon>
        <taxon>Basidiomycota</taxon>
        <taxon>Agaricomycotina</taxon>
        <taxon>Agaricomycetes</taxon>
        <taxon>Polyporales</taxon>
        <taxon>Polyporaceae</taxon>
        <taxon>Polyporus</taxon>
    </lineage>
</organism>
<protein>
    <submittedName>
        <fullName evidence="2">Uncharacterized protein</fullName>
    </submittedName>
</protein>
<feature type="compositionally biased region" description="Polar residues" evidence="1">
    <location>
        <begin position="1"/>
        <end position="23"/>
    </location>
</feature>
<keyword evidence="3" id="KW-1185">Reference proteome</keyword>
<evidence type="ECO:0000313" key="2">
    <source>
        <dbReference type="EMBL" id="TFK82229.1"/>
    </source>
</evidence>
<reference evidence="2 3" key="1">
    <citation type="journal article" date="2019" name="Nat. Ecol. Evol.">
        <title>Megaphylogeny resolves global patterns of mushroom evolution.</title>
        <authorList>
            <person name="Varga T."/>
            <person name="Krizsan K."/>
            <person name="Foldi C."/>
            <person name="Dima B."/>
            <person name="Sanchez-Garcia M."/>
            <person name="Sanchez-Ramirez S."/>
            <person name="Szollosi G.J."/>
            <person name="Szarkandi J.G."/>
            <person name="Papp V."/>
            <person name="Albert L."/>
            <person name="Andreopoulos W."/>
            <person name="Angelini C."/>
            <person name="Antonin V."/>
            <person name="Barry K.W."/>
            <person name="Bougher N.L."/>
            <person name="Buchanan P."/>
            <person name="Buyck B."/>
            <person name="Bense V."/>
            <person name="Catcheside P."/>
            <person name="Chovatia M."/>
            <person name="Cooper J."/>
            <person name="Damon W."/>
            <person name="Desjardin D."/>
            <person name="Finy P."/>
            <person name="Geml J."/>
            <person name="Haridas S."/>
            <person name="Hughes K."/>
            <person name="Justo A."/>
            <person name="Karasinski D."/>
            <person name="Kautmanova I."/>
            <person name="Kiss B."/>
            <person name="Kocsube S."/>
            <person name="Kotiranta H."/>
            <person name="LaButti K.M."/>
            <person name="Lechner B.E."/>
            <person name="Liimatainen K."/>
            <person name="Lipzen A."/>
            <person name="Lukacs Z."/>
            <person name="Mihaltcheva S."/>
            <person name="Morgado L.N."/>
            <person name="Niskanen T."/>
            <person name="Noordeloos M.E."/>
            <person name="Ohm R.A."/>
            <person name="Ortiz-Santana B."/>
            <person name="Ovrebo C."/>
            <person name="Racz N."/>
            <person name="Riley R."/>
            <person name="Savchenko A."/>
            <person name="Shiryaev A."/>
            <person name="Soop K."/>
            <person name="Spirin V."/>
            <person name="Szebenyi C."/>
            <person name="Tomsovsky M."/>
            <person name="Tulloss R.E."/>
            <person name="Uehling J."/>
            <person name="Grigoriev I.V."/>
            <person name="Vagvolgyi C."/>
            <person name="Papp T."/>
            <person name="Martin F.M."/>
            <person name="Miettinen O."/>
            <person name="Hibbett D.S."/>
            <person name="Nagy L.G."/>
        </authorList>
    </citation>
    <scope>NUCLEOTIDE SEQUENCE [LARGE SCALE GENOMIC DNA]</scope>
    <source>
        <strain evidence="2 3">HHB13444</strain>
    </source>
</reference>
<dbReference type="Proteomes" id="UP000308197">
    <property type="component" value="Unassembled WGS sequence"/>
</dbReference>
<dbReference type="InParanoid" id="A0A5C3NZM9"/>
<proteinExistence type="predicted"/>
<sequence>MRSTPFTPVSSLPQSVPGQSAGNRHTYIRTDATYTSQVPHRYRVVVYRGANLPSEAEQYREFKDHTLDAFEKRLCPDEYWQKAFHAAPDPALRGVPLPDVALLRARAAMVAILHESAVVQALDGLRYRKGEEIPAADGESFMRHLRGLGYEGSWVCSS</sequence>
<accession>A0A5C3NZM9</accession>
<name>A0A5C3NZM9_9APHY</name>
<evidence type="ECO:0000313" key="3">
    <source>
        <dbReference type="Proteomes" id="UP000308197"/>
    </source>
</evidence>
<gene>
    <name evidence="2" type="ORF">K466DRAFT_307762</name>
</gene>
<dbReference type="EMBL" id="ML211507">
    <property type="protein sequence ID" value="TFK82229.1"/>
    <property type="molecule type" value="Genomic_DNA"/>
</dbReference>
<evidence type="ECO:0000256" key="1">
    <source>
        <dbReference type="SAM" id="MobiDB-lite"/>
    </source>
</evidence>